<evidence type="ECO:0000313" key="2">
    <source>
        <dbReference type="Proteomes" id="UP000436858"/>
    </source>
</evidence>
<dbReference type="Gene3D" id="3.40.50.2000">
    <property type="entry name" value="Glycogen Phosphorylase B"/>
    <property type="match status" value="2"/>
</dbReference>
<proteinExistence type="predicted"/>
<dbReference type="PANTHER" id="PTHR12526">
    <property type="entry name" value="GLYCOSYLTRANSFERASE"/>
    <property type="match status" value="1"/>
</dbReference>
<sequence>MYKIGIWGQYGDGGKIADGQAVRTTIITQELQRKYSVENVGIVNTNNWRKHPVKFLWKSFRLVANSKKVAVAPADNGFKVFVPILIFFNFFYRRPLIDIVIGGYLPALLDQKPYYKKLVNKFDALFVQTENIKKDLEDRGVKNIHMLTNLKRLKTRKPTDIVLNEKKELRLCVFSRIDKTKGVEDAIEAVKIANKNLGGLYFKLDFYGLLPISYKKRFNELLVENNEILKYNGIVDFDKTVETLTPYFAMLFPTYYHGEGFPGNFVDAFNTGLPVIATDWLYNKDLIKDGVNGLLVPIKNPKALSEAILKLYNNRSLHHTLSINNLEKSKLYSPDAVMEDFYNFVEQ</sequence>
<evidence type="ECO:0000313" key="1">
    <source>
        <dbReference type="EMBL" id="KAB4483857.1"/>
    </source>
</evidence>
<dbReference type="InterPro" id="IPR001296">
    <property type="entry name" value="Glyco_trans_1"/>
</dbReference>
<reference evidence="1 2" key="1">
    <citation type="journal article" date="2019" name="Nat. Med.">
        <title>A library of human gut bacterial isolates paired with longitudinal multiomics data enables mechanistic microbiome research.</title>
        <authorList>
            <person name="Poyet M."/>
            <person name="Groussin M."/>
            <person name="Gibbons S.M."/>
            <person name="Avila-Pacheco J."/>
            <person name="Jiang X."/>
            <person name="Kearney S.M."/>
            <person name="Perrotta A.R."/>
            <person name="Berdy B."/>
            <person name="Zhao S."/>
            <person name="Lieberman T.D."/>
            <person name="Swanson P.K."/>
            <person name="Smith M."/>
            <person name="Roesemann S."/>
            <person name="Alexander J.E."/>
            <person name="Rich S.A."/>
            <person name="Livny J."/>
            <person name="Vlamakis H."/>
            <person name="Clish C."/>
            <person name="Bullock K."/>
            <person name="Deik A."/>
            <person name="Scott J."/>
            <person name="Pierce K.A."/>
            <person name="Xavier R.J."/>
            <person name="Alm E.J."/>
        </authorList>
    </citation>
    <scope>NUCLEOTIDE SEQUENCE [LARGE SCALE GENOMIC DNA]</scope>
    <source>
        <strain evidence="1 2">BIOML-A162</strain>
    </source>
</reference>
<dbReference type="GO" id="GO:0016757">
    <property type="term" value="F:glycosyltransferase activity"/>
    <property type="evidence" value="ECO:0007669"/>
    <property type="project" value="InterPro"/>
</dbReference>
<organism evidence="1 2">
    <name type="scientific">Bacteroides thetaiotaomicron</name>
    <dbReference type="NCBI Taxonomy" id="818"/>
    <lineage>
        <taxon>Bacteria</taxon>
        <taxon>Pseudomonadati</taxon>
        <taxon>Bacteroidota</taxon>
        <taxon>Bacteroidia</taxon>
        <taxon>Bacteroidales</taxon>
        <taxon>Bacteroidaceae</taxon>
        <taxon>Bacteroides</taxon>
    </lineage>
</organism>
<gene>
    <name evidence="1" type="ORF">GAN91_08705</name>
</gene>
<dbReference type="RefSeq" id="WP_225710267.1">
    <property type="nucleotide sequence ID" value="NZ_JAGURH010000019.1"/>
</dbReference>
<keyword evidence="1" id="KW-0808">Transferase</keyword>
<dbReference type="Pfam" id="PF00534">
    <property type="entry name" value="Glycos_transf_1"/>
    <property type="match status" value="1"/>
</dbReference>
<dbReference type="EMBL" id="WCRY01000006">
    <property type="protein sequence ID" value="KAB4483857.1"/>
    <property type="molecule type" value="Genomic_DNA"/>
</dbReference>
<dbReference type="CDD" id="cd03801">
    <property type="entry name" value="GT4_PimA-like"/>
    <property type="match status" value="1"/>
</dbReference>
<accession>A0A6I0SRM7</accession>
<dbReference type="SUPFAM" id="SSF53756">
    <property type="entry name" value="UDP-Glycosyltransferase/glycogen phosphorylase"/>
    <property type="match status" value="1"/>
</dbReference>
<dbReference type="AlphaFoldDB" id="A0A6I0SRM7"/>
<dbReference type="Proteomes" id="UP000436858">
    <property type="component" value="Unassembled WGS sequence"/>
</dbReference>
<name>A0A6I0SRM7_BACT4</name>
<comment type="caution">
    <text evidence="1">The sequence shown here is derived from an EMBL/GenBank/DDBJ whole genome shotgun (WGS) entry which is preliminary data.</text>
</comment>
<protein>
    <submittedName>
        <fullName evidence="1">Glycosyltransferase family 4 protein</fullName>
    </submittedName>
</protein>